<protein>
    <submittedName>
        <fullName evidence="1">Uncharacterized protein</fullName>
    </submittedName>
</protein>
<name>A0A654FC33_ARATH</name>
<dbReference type="Proteomes" id="UP000426265">
    <property type="component" value="Unassembled WGS sequence"/>
</dbReference>
<accession>A0A654FC33</accession>
<dbReference type="AlphaFoldDB" id="A0A654FC33"/>
<evidence type="ECO:0000313" key="2">
    <source>
        <dbReference type="Proteomes" id="UP000426265"/>
    </source>
</evidence>
<organism evidence="1 2">
    <name type="scientific">Arabidopsis thaliana</name>
    <name type="common">Mouse-ear cress</name>
    <dbReference type="NCBI Taxonomy" id="3702"/>
    <lineage>
        <taxon>Eukaryota</taxon>
        <taxon>Viridiplantae</taxon>
        <taxon>Streptophyta</taxon>
        <taxon>Embryophyta</taxon>
        <taxon>Tracheophyta</taxon>
        <taxon>Spermatophyta</taxon>
        <taxon>Magnoliopsida</taxon>
        <taxon>eudicotyledons</taxon>
        <taxon>Gunneridae</taxon>
        <taxon>Pentapetalae</taxon>
        <taxon>rosids</taxon>
        <taxon>malvids</taxon>
        <taxon>Brassicales</taxon>
        <taxon>Brassicaceae</taxon>
        <taxon>Camelineae</taxon>
        <taxon>Arabidopsis</taxon>
    </lineage>
</organism>
<evidence type="ECO:0000313" key="1">
    <source>
        <dbReference type="EMBL" id="VYS59079.1"/>
    </source>
</evidence>
<gene>
    <name evidence="1" type="ORF">AN1_LOCUS14521</name>
</gene>
<proteinExistence type="predicted"/>
<reference evidence="1 2" key="1">
    <citation type="submission" date="2019-11" db="EMBL/GenBank/DDBJ databases">
        <authorList>
            <person name="Jiao W.-B."/>
            <person name="Schneeberger K."/>
        </authorList>
    </citation>
    <scope>NUCLEOTIDE SEQUENCE [LARGE SCALE GENOMIC DNA]</scope>
    <source>
        <strain evidence="2">cv. An-1</strain>
    </source>
</reference>
<dbReference type="EMBL" id="CACRSJ010000106">
    <property type="protein sequence ID" value="VYS59079.1"/>
    <property type="molecule type" value="Genomic_DNA"/>
</dbReference>
<sequence>MSSVGERFFFFKASDVRIRRAESIRHHESRVQETNTRLVTFTRVVRQMRVDDVDKLGAVTEKVVFMLGDELGVRSEGGDPIEDAGEISTGRSELVIEEVRCSTSCKIHLRGELEEREVELGETDGLPRELGESLELVMRCEEFGEAQMHGDELIEDNVRSKKVERFVPPLVITDLIVESSTRHKPG</sequence>